<dbReference type="EMBL" id="BARV01010056">
    <property type="protein sequence ID" value="GAI07424.1"/>
    <property type="molecule type" value="Genomic_DNA"/>
</dbReference>
<comment type="caution">
    <text evidence="1">The sequence shown here is derived from an EMBL/GenBank/DDBJ whole genome shotgun (WGS) entry which is preliminary data.</text>
</comment>
<reference evidence="1" key="1">
    <citation type="journal article" date="2014" name="Front. Microbiol.">
        <title>High frequency of phylogenetically diverse reductive dehalogenase-homologous genes in deep subseafloor sedimentary metagenomes.</title>
        <authorList>
            <person name="Kawai M."/>
            <person name="Futagami T."/>
            <person name="Toyoda A."/>
            <person name="Takaki Y."/>
            <person name="Nishi S."/>
            <person name="Hori S."/>
            <person name="Arai W."/>
            <person name="Tsubouchi T."/>
            <person name="Morono Y."/>
            <person name="Uchiyama I."/>
            <person name="Ito T."/>
            <person name="Fujiyama A."/>
            <person name="Inagaki F."/>
            <person name="Takami H."/>
        </authorList>
    </citation>
    <scope>NUCLEOTIDE SEQUENCE</scope>
    <source>
        <strain evidence="1">Expedition CK06-06</strain>
    </source>
</reference>
<sequence length="116" mass="12986">MGGAFIPKQHTWRWYEDDAAEPTTPKADENIFVPCPDLEVFRLRQCILETGGSDGSGKSVQMEYSDDESAWHTMGEPDATDKVFRWYNGLATHGAILASNLISCCITSTKKDEYYA</sequence>
<dbReference type="AlphaFoldDB" id="X1MM34"/>
<evidence type="ECO:0000313" key="1">
    <source>
        <dbReference type="EMBL" id="GAI07424.1"/>
    </source>
</evidence>
<gene>
    <name evidence="1" type="ORF">S06H3_19608</name>
</gene>
<protein>
    <submittedName>
        <fullName evidence="1">Uncharacterized protein</fullName>
    </submittedName>
</protein>
<name>X1MM34_9ZZZZ</name>
<accession>X1MM34</accession>
<feature type="non-terminal residue" evidence="1">
    <location>
        <position position="116"/>
    </location>
</feature>
<organism evidence="1">
    <name type="scientific">marine sediment metagenome</name>
    <dbReference type="NCBI Taxonomy" id="412755"/>
    <lineage>
        <taxon>unclassified sequences</taxon>
        <taxon>metagenomes</taxon>
        <taxon>ecological metagenomes</taxon>
    </lineage>
</organism>
<proteinExistence type="predicted"/>